<protein>
    <submittedName>
        <fullName evidence="1 2">Uncharacterized protein</fullName>
    </submittedName>
</protein>
<proteinExistence type="predicted"/>
<sequence length="70" mass="7765">MKYKTLLQRQIFADCLLHTTAYKLGLSRDLDLKDLFTNVHIGGSFSAIAIGDHPGVSQITIANIHNQIVQ</sequence>
<dbReference type="Proteomes" id="UP000006727">
    <property type="component" value="Chromosome 5"/>
</dbReference>
<dbReference type="Gramene" id="Pp3c5_4400V3.1">
    <property type="protein sequence ID" value="PAC:32953260.CDS.1"/>
    <property type="gene ID" value="Pp3c5_4400"/>
</dbReference>
<organism evidence="1">
    <name type="scientific">Physcomitrium patens</name>
    <name type="common">Spreading-leaved earth moss</name>
    <name type="synonym">Physcomitrella patens</name>
    <dbReference type="NCBI Taxonomy" id="3218"/>
    <lineage>
        <taxon>Eukaryota</taxon>
        <taxon>Viridiplantae</taxon>
        <taxon>Streptophyta</taxon>
        <taxon>Embryophyta</taxon>
        <taxon>Bryophyta</taxon>
        <taxon>Bryophytina</taxon>
        <taxon>Bryopsida</taxon>
        <taxon>Funariidae</taxon>
        <taxon>Funariales</taxon>
        <taxon>Funariaceae</taxon>
        <taxon>Physcomitrium</taxon>
    </lineage>
</organism>
<gene>
    <name evidence="1" type="ORF">PHYPA_007236</name>
</gene>
<dbReference type="AlphaFoldDB" id="A0A2K1KIF7"/>
<evidence type="ECO:0000313" key="2">
    <source>
        <dbReference type="EnsemblPlants" id="PAC:32953260.CDS.1"/>
    </source>
</evidence>
<reference evidence="1 3" key="1">
    <citation type="journal article" date="2008" name="Science">
        <title>The Physcomitrella genome reveals evolutionary insights into the conquest of land by plants.</title>
        <authorList>
            <person name="Rensing S."/>
            <person name="Lang D."/>
            <person name="Zimmer A."/>
            <person name="Terry A."/>
            <person name="Salamov A."/>
            <person name="Shapiro H."/>
            <person name="Nishiyama T."/>
            <person name="Perroud P.-F."/>
            <person name="Lindquist E."/>
            <person name="Kamisugi Y."/>
            <person name="Tanahashi T."/>
            <person name="Sakakibara K."/>
            <person name="Fujita T."/>
            <person name="Oishi K."/>
            <person name="Shin-I T."/>
            <person name="Kuroki Y."/>
            <person name="Toyoda A."/>
            <person name="Suzuki Y."/>
            <person name="Hashimoto A."/>
            <person name="Yamaguchi K."/>
            <person name="Sugano A."/>
            <person name="Kohara Y."/>
            <person name="Fujiyama A."/>
            <person name="Anterola A."/>
            <person name="Aoki S."/>
            <person name="Ashton N."/>
            <person name="Barbazuk W.B."/>
            <person name="Barker E."/>
            <person name="Bennetzen J."/>
            <person name="Bezanilla M."/>
            <person name="Blankenship R."/>
            <person name="Cho S.H."/>
            <person name="Dutcher S."/>
            <person name="Estelle M."/>
            <person name="Fawcett J.A."/>
            <person name="Gundlach H."/>
            <person name="Hanada K."/>
            <person name="Heyl A."/>
            <person name="Hicks K.A."/>
            <person name="Hugh J."/>
            <person name="Lohr M."/>
            <person name="Mayer K."/>
            <person name="Melkozernov A."/>
            <person name="Murata T."/>
            <person name="Nelson D."/>
            <person name="Pils B."/>
            <person name="Prigge M."/>
            <person name="Reiss B."/>
            <person name="Renner T."/>
            <person name="Rombauts S."/>
            <person name="Rushton P."/>
            <person name="Sanderfoot A."/>
            <person name="Schween G."/>
            <person name="Shiu S.-H."/>
            <person name="Stueber K."/>
            <person name="Theodoulou F.L."/>
            <person name="Tu H."/>
            <person name="Van de Peer Y."/>
            <person name="Verrier P.J."/>
            <person name="Waters E."/>
            <person name="Wood A."/>
            <person name="Yang L."/>
            <person name="Cove D."/>
            <person name="Cuming A."/>
            <person name="Hasebe M."/>
            <person name="Lucas S."/>
            <person name="Mishler D.B."/>
            <person name="Reski R."/>
            <person name="Grigoriev I."/>
            <person name="Quatrano R.S."/>
            <person name="Boore J.L."/>
        </authorList>
    </citation>
    <scope>NUCLEOTIDE SEQUENCE [LARGE SCALE GENOMIC DNA]</scope>
    <source>
        <strain evidence="2 3">cv. Gransden 2004</strain>
    </source>
</reference>
<reference evidence="2" key="3">
    <citation type="submission" date="2020-12" db="UniProtKB">
        <authorList>
            <consortium name="EnsemblPlants"/>
        </authorList>
    </citation>
    <scope>IDENTIFICATION</scope>
</reference>
<keyword evidence="3" id="KW-1185">Reference proteome</keyword>
<accession>A0A2K1KIF7</accession>
<dbReference type="EMBL" id="ABEU02000005">
    <property type="protein sequence ID" value="PNR53561.1"/>
    <property type="molecule type" value="Genomic_DNA"/>
</dbReference>
<name>A0A2K1KIF7_PHYPA</name>
<dbReference type="EnsemblPlants" id="Pp3c5_4400V3.1">
    <property type="protein sequence ID" value="PAC:32953260.CDS.1"/>
    <property type="gene ID" value="Pp3c5_4400"/>
</dbReference>
<evidence type="ECO:0000313" key="1">
    <source>
        <dbReference type="EMBL" id="PNR53561.1"/>
    </source>
</evidence>
<reference evidence="1 3" key="2">
    <citation type="journal article" date="2018" name="Plant J.">
        <title>The Physcomitrella patens chromosome-scale assembly reveals moss genome structure and evolution.</title>
        <authorList>
            <person name="Lang D."/>
            <person name="Ullrich K.K."/>
            <person name="Murat F."/>
            <person name="Fuchs J."/>
            <person name="Jenkins J."/>
            <person name="Haas F.B."/>
            <person name="Piednoel M."/>
            <person name="Gundlach H."/>
            <person name="Van Bel M."/>
            <person name="Meyberg R."/>
            <person name="Vives C."/>
            <person name="Morata J."/>
            <person name="Symeonidi A."/>
            <person name="Hiss M."/>
            <person name="Muchero W."/>
            <person name="Kamisugi Y."/>
            <person name="Saleh O."/>
            <person name="Blanc G."/>
            <person name="Decker E.L."/>
            <person name="van Gessel N."/>
            <person name="Grimwood J."/>
            <person name="Hayes R.D."/>
            <person name="Graham S.W."/>
            <person name="Gunter L.E."/>
            <person name="McDaniel S.F."/>
            <person name="Hoernstein S.N.W."/>
            <person name="Larsson A."/>
            <person name="Li F.W."/>
            <person name="Perroud P.F."/>
            <person name="Phillips J."/>
            <person name="Ranjan P."/>
            <person name="Rokshar D.S."/>
            <person name="Rothfels C.J."/>
            <person name="Schneider L."/>
            <person name="Shu S."/>
            <person name="Stevenson D.W."/>
            <person name="Thummler F."/>
            <person name="Tillich M."/>
            <person name="Villarreal Aguilar J.C."/>
            <person name="Widiez T."/>
            <person name="Wong G.K."/>
            <person name="Wymore A."/>
            <person name="Zhang Y."/>
            <person name="Zimmer A.D."/>
            <person name="Quatrano R.S."/>
            <person name="Mayer K.F.X."/>
            <person name="Goodstein D."/>
            <person name="Casacuberta J.M."/>
            <person name="Vandepoele K."/>
            <person name="Reski R."/>
            <person name="Cuming A.C."/>
            <person name="Tuskan G.A."/>
            <person name="Maumus F."/>
            <person name="Salse J."/>
            <person name="Schmutz J."/>
            <person name="Rensing S.A."/>
        </authorList>
    </citation>
    <scope>NUCLEOTIDE SEQUENCE [LARGE SCALE GENOMIC DNA]</scope>
    <source>
        <strain evidence="2 3">cv. Gransden 2004</strain>
    </source>
</reference>
<evidence type="ECO:0000313" key="3">
    <source>
        <dbReference type="Proteomes" id="UP000006727"/>
    </source>
</evidence>